<evidence type="ECO:0000313" key="16">
    <source>
        <dbReference type="Proteomes" id="UP000792457"/>
    </source>
</evidence>
<name>A0A8K0P947_LADFU</name>
<dbReference type="OrthoDB" id="69842at2759"/>
<dbReference type="PANTHER" id="PTHR23255:SF68">
    <property type="entry name" value="RECEPTOR PROTEIN SERINE_THREONINE KINASE"/>
    <property type="match status" value="1"/>
</dbReference>
<dbReference type="PROSITE" id="PS50011">
    <property type="entry name" value="PROTEIN_KINASE_DOM"/>
    <property type="match status" value="1"/>
</dbReference>
<dbReference type="EMBL" id="KZ309216">
    <property type="protein sequence ID" value="KAG8237727.1"/>
    <property type="molecule type" value="Genomic_DNA"/>
</dbReference>
<evidence type="ECO:0000256" key="9">
    <source>
        <dbReference type="ARBA" id="ARBA00022777"/>
    </source>
</evidence>
<evidence type="ECO:0000313" key="15">
    <source>
        <dbReference type="EMBL" id="KAG8237727.1"/>
    </source>
</evidence>
<comment type="caution">
    <text evidence="15">The sequence shown here is derived from an EMBL/GenBank/DDBJ whole genome shotgun (WGS) entry which is preliminary data.</text>
</comment>
<evidence type="ECO:0000259" key="14">
    <source>
        <dbReference type="PROSITE" id="PS50011"/>
    </source>
</evidence>
<evidence type="ECO:0000256" key="11">
    <source>
        <dbReference type="ARBA" id="ARBA00022989"/>
    </source>
</evidence>
<dbReference type="GO" id="GO:0005524">
    <property type="term" value="F:ATP binding"/>
    <property type="evidence" value="ECO:0007669"/>
    <property type="project" value="UniProtKB-KW"/>
</dbReference>
<evidence type="ECO:0000256" key="12">
    <source>
        <dbReference type="ARBA" id="ARBA00023136"/>
    </source>
</evidence>
<dbReference type="Pfam" id="PF07714">
    <property type="entry name" value="PK_Tyr_Ser-Thr"/>
    <property type="match status" value="1"/>
</dbReference>
<evidence type="ECO:0000256" key="6">
    <source>
        <dbReference type="ARBA" id="ARBA00022692"/>
    </source>
</evidence>
<keyword evidence="5" id="KW-0808">Transferase</keyword>
<evidence type="ECO:0000256" key="5">
    <source>
        <dbReference type="ARBA" id="ARBA00022679"/>
    </source>
</evidence>
<keyword evidence="13" id="KW-0675">Receptor</keyword>
<reference evidence="15" key="2">
    <citation type="submission" date="2017-10" db="EMBL/GenBank/DDBJ databases">
        <title>Ladona fulva Genome sequencing and assembly.</title>
        <authorList>
            <person name="Murali S."/>
            <person name="Richards S."/>
            <person name="Bandaranaike D."/>
            <person name="Bellair M."/>
            <person name="Blankenburg K."/>
            <person name="Chao H."/>
            <person name="Dinh H."/>
            <person name="Doddapaneni H."/>
            <person name="Dugan-Rocha S."/>
            <person name="Elkadiri S."/>
            <person name="Gnanaolivu R."/>
            <person name="Hernandez B."/>
            <person name="Skinner E."/>
            <person name="Javaid M."/>
            <person name="Lee S."/>
            <person name="Li M."/>
            <person name="Ming W."/>
            <person name="Munidasa M."/>
            <person name="Muniz J."/>
            <person name="Nguyen L."/>
            <person name="Hughes D."/>
            <person name="Osuji N."/>
            <person name="Pu L.-L."/>
            <person name="Puazo M."/>
            <person name="Qu C."/>
            <person name="Quiroz J."/>
            <person name="Raj R."/>
            <person name="Weissenberger G."/>
            <person name="Xin Y."/>
            <person name="Zou X."/>
            <person name="Han Y."/>
            <person name="Worley K."/>
            <person name="Muzny D."/>
            <person name="Gibbs R."/>
        </authorList>
    </citation>
    <scope>NUCLEOTIDE SEQUENCE</scope>
    <source>
        <strain evidence="15">Sampled in the wild</strain>
    </source>
</reference>
<keyword evidence="11" id="KW-1133">Transmembrane helix</keyword>
<keyword evidence="12" id="KW-0472">Membrane</keyword>
<dbReference type="SUPFAM" id="SSF56112">
    <property type="entry name" value="Protein kinase-like (PK-like)"/>
    <property type="match status" value="1"/>
</dbReference>
<keyword evidence="4" id="KW-0723">Serine/threonine-protein kinase</keyword>
<keyword evidence="6" id="KW-0812">Transmembrane</keyword>
<evidence type="ECO:0000256" key="3">
    <source>
        <dbReference type="ARBA" id="ARBA00012401"/>
    </source>
</evidence>
<feature type="domain" description="Protein kinase" evidence="14">
    <location>
        <begin position="1"/>
        <end position="123"/>
    </location>
</feature>
<evidence type="ECO:0000256" key="8">
    <source>
        <dbReference type="ARBA" id="ARBA00022741"/>
    </source>
</evidence>
<gene>
    <name evidence="15" type="ORF">J437_LFUL017030</name>
</gene>
<organism evidence="15 16">
    <name type="scientific">Ladona fulva</name>
    <name type="common">Scarce chaser dragonfly</name>
    <name type="synonym">Libellula fulva</name>
    <dbReference type="NCBI Taxonomy" id="123851"/>
    <lineage>
        <taxon>Eukaryota</taxon>
        <taxon>Metazoa</taxon>
        <taxon>Ecdysozoa</taxon>
        <taxon>Arthropoda</taxon>
        <taxon>Hexapoda</taxon>
        <taxon>Insecta</taxon>
        <taxon>Pterygota</taxon>
        <taxon>Palaeoptera</taxon>
        <taxon>Odonata</taxon>
        <taxon>Epiprocta</taxon>
        <taxon>Anisoptera</taxon>
        <taxon>Libelluloidea</taxon>
        <taxon>Libellulidae</taxon>
        <taxon>Ladona</taxon>
    </lineage>
</organism>
<dbReference type="PANTHER" id="PTHR23255">
    <property type="entry name" value="TRANSFORMING GROWTH FACTOR-BETA RECEPTOR TYPE I AND II"/>
    <property type="match status" value="1"/>
</dbReference>
<dbReference type="Proteomes" id="UP000792457">
    <property type="component" value="Unassembled WGS sequence"/>
</dbReference>
<reference evidence="15" key="1">
    <citation type="submission" date="2013-04" db="EMBL/GenBank/DDBJ databases">
        <authorList>
            <person name="Qu J."/>
            <person name="Murali S.C."/>
            <person name="Bandaranaike D."/>
            <person name="Bellair M."/>
            <person name="Blankenburg K."/>
            <person name="Chao H."/>
            <person name="Dinh H."/>
            <person name="Doddapaneni H."/>
            <person name="Downs B."/>
            <person name="Dugan-Rocha S."/>
            <person name="Elkadiri S."/>
            <person name="Gnanaolivu R.D."/>
            <person name="Hernandez B."/>
            <person name="Javaid M."/>
            <person name="Jayaseelan J.C."/>
            <person name="Lee S."/>
            <person name="Li M."/>
            <person name="Ming W."/>
            <person name="Munidasa M."/>
            <person name="Muniz J."/>
            <person name="Nguyen L."/>
            <person name="Ongeri F."/>
            <person name="Osuji N."/>
            <person name="Pu L.-L."/>
            <person name="Puazo M."/>
            <person name="Qu C."/>
            <person name="Quiroz J."/>
            <person name="Raj R."/>
            <person name="Weissenberger G."/>
            <person name="Xin Y."/>
            <person name="Zou X."/>
            <person name="Han Y."/>
            <person name="Richards S."/>
            <person name="Worley K."/>
            <person name="Muzny D."/>
            <person name="Gibbs R."/>
        </authorList>
    </citation>
    <scope>NUCLEOTIDE SEQUENCE</scope>
    <source>
        <strain evidence="15">Sampled in the wild</strain>
    </source>
</reference>
<keyword evidence="7" id="KW-0732">Signal</keyword>
<dbReference type="AlphaFoldDB" id="A0A8K0P947"/>
<comment type="similarity">
    <text evidence="2">Belongs to the protein kinase superfamily. TKL Ser/Thr protein kinase family. TGFB receptor subfamily.</text>
</comment>
<dbReference type="GO" id="GO:0043235">
    <property type="term" value="C:receptor complex"/>
    <property type="evidence" value="ECO:0007669"/>
    <property type="project" value="TreeGrafter"/>
</dbReference>
<dbReference type="GO" id="GO:0071363">
    <property type="term" value="P:cellular response to growth factor stimulus"/>
    <property type="evidence" value="ECO:0007669"/>
    <property type="project" value="TreeGrafter"/>
</dbReference>
<proteinExistence type="inferred from homology"/>
<keyword evidence="10" id="KW-0067">ATP-binding</keyword>
<evidence type="ECO:0000256" key="2">
    <source>
        <dbReference type="ARBA" id="ARBA00009605"/>
    </source>
</evidence>
<evidence type="ECO:0000256" key="10">
    <source>
        <dbReference type="ARBA" id="ARBA00022840"/>
    </source>
</evidence>
<dbReference type="GO" id="GO:0004675">
    <property type="term" value="F:transmembrane receptor protein serine/threonine kinase activity"/>
    <property type="evidence" value="ECO:0007669"/>
    <property type="project" value="UniProtKB-EC"/>
</dbReference>
<sequence length="127" mass="14947">MAPEVLDETLNKNTFESFKMADMYSFGLVLWEIACRTVINDEKVVEPYQPPYYNYVPSDPSFEDMHEVVCIKKIRPPISSLWEEDEILRTMVKCMQECWHHNPAVRLTSLRVKKTLSKHHESCIKIV</sequence>
<dbReference type="InterPro" id="IPR001245">
    <property type="entry name" value="Ser-Thr/Tyr_kinase_cat_dom"/>
</dbReference>
<keyword evidence="16" id="KW-1185">Reference proteome</keyword>
<protein>
    <recommendedName>
        <fullName evidence="3">receptor protein serine/threonine kinase</fullName>
        <ecNumber evidence="3">2.7.11.30</ecNumber>
    </recommendedName>
</protein>
<dbReference type="GO" id="GO:0005886">
    <property type="term" value="C:plasma membrane"/>
    <property type="evidence" value="ECO:0007669"/>
    <property type="project" value="TreeGrafter"/>
</dbReference>
<dbReference type="InterPro" id="IPR000719">
    <property type="entry name" value="Prot_kinase_dom"/>
</dbReference>
<accession>A0A8K0P947</accession>
<dbReference type="Gene3D" id="1.10.510.10">
    <property type="entry name" value="Transferase(Phosphotransferase) domain 1"/>
    <property type="match status" value="1"/>
</dbReference>
<evidence type="ECO:0000256" key="7">
    <source>
        <dbReference type="ARBA" id="ARBA00022729"/>
    </source>
</evidence>
<keyword evidence="9" id="KW-0418">Kinase</keyword>
<evidence type="ECO:0000256" key="1">
    <source>
        <dbReference type="ARBA" id="ARBA00004479"/>
    </source>
</evidence>
<dbReference type="InterPro" id="IPR011009">
    <property type="entry name" value="Kinase-like_dom_sf"/>
</dbReference>
<comment type="subcellular location">
    <subcellularLocation>
        <location evidence="1">Membrane</location>
        <topology evidence="1">Single-pass type I membrane protein</topology>
    </subcellularLocation>
</comment>
<evidence type="ECO:0000256" key="13">
    <source>
        <dbReference type="ARBA" id="ARBA00023170"/>
    </source>
</evidence>
<dbReference type="InterPro" id="IPR000333">
    <property type="entry name" value="TGFB_receptor"/>
</dbReference>
<keyword evidence="8" id="KW-0547">Nucleotide-binding</keyword>
<evidence type="ECO:0000256" key="4">
    <source>
        <dbReference type="ARBA" id="ARBA00022527"/>
    </source>
</evidence>
<dbReference type="EC" id="2.7.11.30" evidence="3"/>